<dbReference type="GeneID" id="94423632"/>
<evidence type="ECO:0000313" key="2">
    <source>
        <dbReference type="EMBL" id="PHJ25962.1"/>
    </source>
</evidence>
<feature type="region of interest" description="Disordered" evidence="1">
    <location>
        <begin position="41"/>
        <end position="66"/>
    </location>
</feature>
<dbReference type="EMBL" id="MIGC01000082">
    <property type="protein sequence ID" value="PHJ25962.1"/>
    <property type="molecule type" value="Genomic_DNA"/>
</dbReference>
<dbReference type="OrthoDB" id="200398at2759"/>
<evidence type="ECO:0000313" key="3">
    <source>
        <dbReference type="Proteomes" id="UP000221165"/>
    </source>
</evidence>
<protein>
    <submittedName>
        <fullName evidence="2">Ccdc25 protein</fullName>
    </submittedName>
</protein>
<keyword evidence="3" id="KW-1185">Reference proteome</keyword>
<evidence type="ECO:0000256" key="1">
    <source>
        <dbReference type="SAM" id="MobiDB-lite"/>
    </source>
</evidence>
<dbReference type="VEuPathDB" id="ToxoDB:CSUI_000187"/>
<dbReference type="AlphaFoldDB" id="A0A2C6LHF7"/>
<organism evidence="2 3">
    <name type="scientific">Cystoisospora suis</name>
    <dbReference type="NCBI Taxonomy" id="483139"/>
    <lineage>
        <taxon>Eukaryota</taxon>
        <taxon>Sar</taxon>
        <taxon>Alveolata</taxon>
        <taxon>Apicomplexa</taxon>
        <taxon>Conoidasida</taxon>
        <taxon>Coccidia</taxon>
        <taxon>Eucoccidiorida</taxon>
        <taxon>Eimeriorina</taxon>
        <taxon>Sarcocystidae</taxon>
        <taxon>Cystoisospora</taxon>
    </lineage>
</organism>
<proteinExistence type="predicted"/>
<gene>
    <name evidence="2" type="ORF">CSUI_000187</name>
</gene>
<dbReference type="Proteomes" id="UP000221165">
    <property type="component" value="Unassembled WGS sequence"/>
</dbReference>
<accession>A0A2C6LHF7</accession>
<name>A0A2C6LHF7_9APIC</name>
<sequence length="94" mass="11416">MDIGQVGFKDEKKVRYMKRVSKDKEILKAILKTQEEPKVDLKAERERRDREQIKKRKEENRQQRLQEAEEARKKEVKLSRHLLNAIGFYFSSFH</sequence>
<comment type="caution">
    <text evidence="2">The sequence shown here is derived from an EMBL/GenBank/DDBJ whole genome shotgun (WGS) entry which is preliminary data.</text>
</comment>
<dbReference type="RefSeq" id="XP_067927608.1">
    <property type="nucleotide sequence ID" value="XM_068060421.1"/>
</dbReference>
<reference evidence="2 3" key="1">
    <citation type="journal article" date="2017" name="Int. J. Parasitol.">
        <title>The genome of the protozoan parasite Cystoisospora suis and a reverse vaccinology approach to identify vaccine candidates.</title>
        <authorList>
            <person name="Palmieri N."/>
            <person name="Shrestha A."/>
            <person name="Ruttkowski B."/>
            <person name="Beck T."/>
            <person name="Vogl C."/>
            <person name="Tomley F."/>
            <person name="Blake D.P."/>
            <person name="Joachim A."/>
        </authorList>
    </citation>
    <scope>NUCLEOTIDE SEQUENCE [LARGE SCALE GENOMIC DNA]</scope>
    <source>
        <strain evidence="2 3">Wien I</strain>
    </source>
</reference>